<dbReference type="EMBL" id="JANAVB010020597">
    <property type="protein sequence ID" value="KAJ6827001.1"/>
    <property type="molecule type" value="Genomic_DNA"/>
</dbReference>
<evidence type="ECO:0000313" key="1">
    <source>
        <dbReference type="EMBL" id="KAJ6827001.1"/>
    </source>
</evidence>
<dbReference type="AlphaFoldDB" id="A0AAX6GFK1"/>
<dbReference type="Proteomes" id="UP001140949">
    <property type="component" value="Unassembled WGS sequence"/>
</dbReference>
<sequence>MVRYRTQENCRVRHRKMYVESIMVTDTSTHKPFRILMCFGARSGGEVPTAGTGGDRLVAGVGGWSGVLV</sequence>
<proteinExistence type="predicted"/>
<gene>
    <name evidence="1" type="ORF">M6B38_370100</name>
</gene>
<evidence type="ECO:0000313" key="2">
    <source>
        <dbReference type="Proteomes" id="UP001140949"/>
    </source>
</evidence>
<comment type="caution">
    <text evidence="1">The sequence shown here is derived from an EMBL/GenBank/DDBJ whole genome shotgun (WGS) entry which is preliminary data.</text>
</comment>
<keyword evidence="2" id="KW-1185">Reference proteome</keyword>
<reference evidence="1" key="1">
    <citation type="journal article" date="2023" name="GigaByte">
        <title>Genome assembly of the bearded iris, Iris pallida Lam.</title>
        <authorList>
            <person name="Bruccoleri R.E."/>
            <person name="Oakeley E.J."/>
            <person name="Faust A.M.E."/>
            <person name="Altorfer M."/>
            <person name="Dessus-Babus S."/>
            <person name="Burckhardt D."/>
            <person name="Oertli M."/>
            <person name="Naumann U."/>
            <person name="Petersen F."/>
            <person name="Wong J."/>
        </authorList>
    </citation>
    <scope>NUCLEOTIDE SEQUENCE</scope>
    <source>
        <strain evidence="1">GSM-AAB239-AS_SAM_17_03QT</strain>
    </source>
</reference>
<name>A0AAX6GFK1_IRIPA</name>
<reference evidence="1" key="2">
    <citation type="submission" date="2023-04" db="EMBL/GenBank/DDBJ databases">
        <authorList>
            <person name="Bruccoleri R.E."/>
            <person name="Oakeley E.J."/>
            <person name="Faust A.-M."/>
            <person name="Dessus-Babus S."/>
            <person name="Altorfer M."/>
            <person name="Burckhardt D."/>
            <person name="Oertli M."/>
            <person name="Naumann U."/>
            <person name="Petersen F."/>
            <person name="Wong J."/>
        </authorList>
    </citation>
    <scope>NUCLEOTIDE SEQUENCE</scope>
    <source>
        <strain evidence="1">GSM-AAB239-AS_SAM_17_03QT</strain>
        <tissue evidence="1">Leaf</tissue>
    </source>
</reference>
<accession>A0AAX6GFK1</accession>
<organism evidence="1 2">
    <name type="scientific">Iris pallida</name>
    <name type="common">Sweet iris</name>
    <dbReference type="NCBI Taxonomy" id="29817"/>
    <lineage>
        <taxon>Eukaryota</taxon>
        <taxon>Viridiplantae</taxon>
        <taxon>Streptophyta</taxon>
        <taxon>Embryophyta</taxon>
        <taxon>Tracheophyta</taxon>
        <taxon>Spermatophyta</taxon>
        <taxon>Magnoliopsida</taxon>
        <taxon>Liliopsida</taxon>
        <taxon>Asparagales</taxon>
        <taxon>Iridaceae</taxon>
        <taxon>Iridoideae</taxon>
        <taxon>Irideae</taxon>
        <taxon>Iris</taxon>
    </lineage>
</organism>
<protein>
    <submittedName>
        <fullName evidence="1">Pollen-specific leucine-rich repeat extensin-like protein 3</fullName>
    </submittedName>
</protein>